<dbReference type="OrthoDB" id="5409587at2759"/>
<keyword evidence="3" id="KW-1185">Reference proteome</keyword>
<keyword evidence="1" id="KW-0472">Membrane</keyword>
<keyword evidence="1" id="KW-0812">Transmembrane</keyword>
<organism evidence="2 3">
    <name type="scientific">Tuber borchii</name>
    <name type="common">White truffle</name>
    <dbReference type="NCBI Taxonomy" id="42251"/>
    <lineage>
        <taxon>Eukaryota</taxon>
        <taxon>Fungi</taxon>
        <taxon>Dikarya</taxon>
        <taxon>Ascomycota</taxon>
        <taxon>Pezizomycotina</taxon>
        <taxon>Pezizomycetes</taxon>
        <taxon>Pezizales</taxon>
        <taxon>Tuberaceae</taxon>
        <taxon>Tuber</taxon>
    </lineage>
</organism>
<feature type="transmembrane region" description="Helical" evidence="1">
    <location>
        <begin position="20"/>
        <end position="40"/>
    </location>
</feature>
<evidence type="ECO:0000313" key="3">
    <source>
        <dbReference type="Proteomes" id="UP000244722"/>
    </source>
</evidence>
<keyword evidence="1" id="KW-1133">Transmembrane helix</keyword>
<name>A0A2T6ZKA1_TUBBO</name>
<evidence type="ECO:0000256" key="1">
    <source>
        <dbReference type="SAM" id="Phobius"/>
    </source>
</evidence>
<gene>
    <name evidence="2" type="ORF">B9Z19DRAFT_1053012</name>
</gene>
<evidence type="ECO:0000313" key="2">
    <source>
        <dbReference type="EMBL" id="PUU75920.1"/>
    </source>
</evidence>
<reference evidence="2 3" key="1">
    <citation type="submission" date="2017-04" db="EMBL/GenBank/DDBJ databases">
        <title>Draft genome sequence of Tuber borchii Vittad., a whitish edible truffle.</title>
        <authorList>
            <consortium name="DOE Joint Genome Institute"/>
            <person name="Murat C."/>
            <person name="Kuo A."/>
            <person name="Barry K.W."/>
            <person name="Clum A."/>
            <person name="Dockter R.B."/>
            <person name="Fauchery L."/>
            <person name="Iotti M."/>
            <person name="Kohler A."/>
            <person name="Labutti K."/>
            <person name="Lindquist E.A."/>
            <person name="Lipzen A."/>
            <person name="Ohm R.A."/>
            <person name="Wang M."/>
            <person name="Grigoriev I.V."/>
            <person name="Zambonelli A."/>
            <person name="Martin F.M."/>
        </authorList>
    </citation>
    <scope>NUCLEOTIDE SEQUENCE [LARGE SCALE GENOMIC DNA]</scope>
    <source>
        <strain evidence="2 3">Tbo3840</strain>
    </source>
</reference>
<proteinExistence type="predicted"/>
<dbReference type="AlphaFoldDB" id="A0A2T6ZKA1"/>
<sequence>MSLPNIGPLEILGILQTWAIRSFVFLGILTMAPAILILLYDAALYIWRYLILAPLTGTPFPEQTVEDVVREEVEQISTTTVARPTLTTVTGRRRRTLSGSAERPFPASVERLAEPMEGIKGAGS</sequence>
<protein>
    <submittedName>
        <fullName evidence="2">Uncharacterized protein</fullName>
    </submittedName>
</protein>
<dbReference type="Proteomes" id="UP000244722">
    <property type="component" value="Unassembled WGS sequence"/>
</dbReference>
<comment type="caution">
    <text evidence="2">The sequence shown here is derived from an EMBL/GenBank/DDBJ whole genome shotgun (WGS) entry which is preliminary data.</text>
</comment>
<accession>A0A2T6ZKA1</accession>
<dbReference type="EMBL" id="NESQ01000209">
    <property type="protein sequence ID" value="PUU75920.1"/>
    <property type="molecule type" value="Genomic_DNA"/>
</dbReference>